<dbReference type="GO" id="GO:0080120">
    <property type="term" value="P:CAAX-box protein maturation"/>
    <property type="evidence" value="ECO:0007669"/>
    <property type="project" value="UniProtKB-ARBA"/>
</dbReference>
<name>A0A023D1E8_ACIMT</name>
<sequence>MRVTSLPPVRRGIALLRALTFLGAALVLATVLATALSHIAPLHRMGPRLVITPWLIARNDLPLLLAALGAAALTLPRGGRNWRAFREVLQLSGPARETGSGAGAGLAAIGALALGLIVTGGLHIAWAGVDAVRLMLYIPAFLTVALAEELLFRGAMLFWLSRAVGFLPALTLTSVLFGLVHWIGSDPWEGAVSAGLIGAFFGLTLRVRRGLWFAIGFHAAWDYGQSAVLGCRDSGIPSVGALFDSTPAGPAWLSGGASGPEGSLLCFTLILGLSLHLLFPRGKRRVLR</sequence>
<organism evidence="3 4">
    <name type="scientific">Acidomonas methanolica NBRC 104435</name>
    <dbReference type="NCBI Taxonomy" id="1231351"/>
    <lineage>
        <taxon>Bacteria</taxon>
        <taxon>Pseudomonadati</taxon>
        <taxon>Pseudomonadota</taxon>
        <taxon>Alphaproteobacteria</taxon>
        <taxon>Acetobacterales</taxon>
        <taxon>Acetobacteraceae</taxon>
        <taxon>Acidomonas</taxon>
    </lineage>
</organism>
<feature type="transmembrane region" description="Helical" evidence="1">
    <location>
        <begin position="61"/>
        <end position="79"/>
    </location>
</feature>
<feature type="transmembrane region" description="Helical" evidence="1">
    <location>
        <begin position="134"/>
        <end position="152"/>
    </location>
</feature>
<keyword evidence="1" id="KW-0472">Membrane</keyword>
<dbReference type="PANTHER" id="PTHR39430:SF1">
    <property type="entry name" value="PROTEASE"/>
    <property type="match status" value="1"/>
</dbReference>
<proteinExistence type="predicted"/>
<evidence type="ECO:0000313" key="3">
    <source>
        <dbReference type="EMBL" id="GAJ27962.1"/>
    </source>
</evidence>
<keyword evidence="4" id="KW-1185">Reference proteome</keyword>
<dbReference type="Proteomes" id="UP000019760">
    <property type="component" value="Unassembled WGS sequence"/>
</dbReference>
<evidence type="ECO:0000313" key="4">
    <source>
        <dbReference type="Proteomes" id="UP000019760"/>
    </source>
</evidence>
<keyword evidence="1" id="KW-1133">Transmembrane helix</keyword>
<dbReference type="GO" id="GO:0004175">
    <property type="term" value="F:endopeptidase activity"/>
    <property type="evidence" value="ECO:0007669"/>
    <property type="project" value="UniProtKB-ARBA"/>
</dbReference>
<dbReference type="Pfam" id="PF02517">
    <property type="entry name" value="Rce1-like"/>
    <property type="match status" value="1"/>
</dbReference>
<evidence type="ECO:0000256" key="1">
    <source>
        <dbReference type="SAM" id="Phobius"/>
    </source>
</evidence>
<reference evidence="4" key="1">
    <citation type="journal article" date="2014" name="FEMS Microbiol. Lett.">
        <title>Draft Genomic DNA Sequence of the Facultatively Methylotrophic Bacterium Acidomonas methanolica type strain MB58.</title>
        <authorList>
            <person name="Higashiura N."/>
            <person name="Hadano H."/>
            <person name="Hirakawa H."/>
            <person name="Matsutani M."/>
            <person name="Takabe S."/>
            <person name="Matsushita K."/>
            <person name="Azuma Y."/>
        </authorList>
    </citation>
    <scope>NUCLEOTIDE SEQUENCE [LARGE SCALE GENOMIC DNA]</scope>
    <source>
        <strain evidence="4">MB58</strain>
    </source>
</reference>
<feature type="transmembrane region" description="Helical" evidence="1">
    <location>
        <begin position="100"/>
        <end position="128"/>
    </location>
</feature>
<protein>
    <submittedName>
        <fullName evidence="3">Abortive infection bacteriophage protein</fullName>
    </submittedName>
</protein>
<feature type="transmembrane region" description="Helical" evidence="1">
    <location>
        <begin position="164"/>
        <end position="183"/>
    </location>
</feature>
<gene>
    <name evidence="3" type="ORF">Amme_011_062</name>
</gene>
<dbReference type="EMBL" id="BAND01000011">
    <property type="protein sequence ID" value="GAJ27962.1"/>
    <property type="molecule type" value="Genomic_DNA"/>
</dbReference>
<accession>A0A023D1E8</accession>
<dbReference type="InterPro" id="IPR003675">
    <property type="entry name" value="Rce1/LyrA-like_dom"/>
</dbReference>
<feature type="transmembrane region" description="Helical" evidence="1">
    <location>
        <begin position="262"/>
        <end position="279"/>
    </location>
</feature>
<evidence type="ECO:0000259" key="2">
    <source>
        <dbReference type="Pfam" id="PF02517"/>
    </source>
</evidence>
<reference evidence="3 4" key="2">
    <citation type="journal article" date="2014" name="FEMS Microbiol. Lett.">
        <title>Draft genomic DNA sequence of the facultatively methylotrophic bacterium Acidomonas methanolica type strain MB58.</title>
        <authorList>
            <person name="Higashiura N."/>
            <person name="Hadano H."/>
            <person name="Hirakawa H."/>
            <person name="Matsutani M."/>
            <person name="Takabe S."/>
            <person name="Matsushita K."/>
            <person name="Azuma Y."/>
        </authorList>
    </citation>
    <scope>NUCLEOTIDE SEQUENCE [LARGE SCALE GENOMIC DNA]</scope>
    <source>
        <strain evidence="3 4">MB58</strain>
    </source>
</reference>
<dbReference type="AlphaFoldDB" id="A0A023D1E8"/>
<dbReference type="PANTHER" id="PTHR39430">
    <property type="entry name" value="MEMBRANE-ASSOCIATED PROTEASE-RELATED"/>
    <property type="match status" value="1"/>
</dbReference>
<keyword evidence="1" id="KW-0812">Transmembrane</keyword>
<comment type="caution">
    <text evidence="3">The sequence shown here is derived from an EMBL/GenBank/DDBJ whole genome shotgun (WGS) entry which is preliminary data.</text>
</comment>
<feature type="domain" description="CAAX prenyl protease 2/Lysostaphin resistance protein A-like" evidence="2">
    <location>
        <begin position="134"/>
        <end position="223"/>
    </location>
</feature>